<dbReference type="EMBL" id="CP006566">
    <property type="protein sequence ID" value="AGP47405.1"/>
    <property type="molecule type" value="Genomic_DNA"/>
</dbReference>
<name>S4YSY5_SERPL</name>
<dbReference type="HOGENOM" id="CLU_3405357_0_0_6"/>
<evidence type="ECO:0000256" key="1">
    <source>
        <dbReference type="SAM" id="MobiDB-lite"/>
    </source>
</evidence>
<dbReference type="AlphaFoldDB" id="S4YSY5"/>
<feature type="region of interest" description="Disordered" evidence="1">
    <location>
        <begin position="1"/>
        <end position="30"/>
    </location>
</feature>
<evidence type="ECO:0000313" key="2">
    <source>
        <dbReference type="EMBL" id="AGP47405.1"/>
    </source>
</evidence>
<protein>
    <submittedName>
        <fullName evidence="2">Uncharacterized protein</fullName>
    </submittedName>
</protein>
<dbReference type="Proteomes" id="UP000014900">
    <property type="component" value="Chromosome"/>
</dbReference>
<dbReference type="KEGG" id="sry:M621_24040"/>
<proteinExistence type="predicted"/>
<accession>S4YSY5</accession>
<gene>
    <name evidence="2" type="ORF">M621_24040</name>
</gene>
<reference evidence="2 3" key="1">
    <citation type="journal article" date="2013" name="Genome Announc.">
        <title>Genome Sequence of Serratia plymuthica Strain S13, an Endophyte with Germination- and Plant-Growth-Promoting Activity from the Flower of Styrian Oil Pumpkin.</title>
        <authorList>
            <person name="Muller H."/>
            <person name="Furnkranz M."/>
            <person name="Grube M."/>
            <person name="Berg G."/>
        </authorList>
    </citation>
    <scope>NUCLEOTIDE SEQUENCE [LARGE SCALE GENOMIC DNA]</scope>
    <source>
        <strain evidence="2">S13</strain>
    </source>
</reference>
<evidence type="ECO:0000313" key="3">
    <source>
        <dbReference type="Proteomes" id="UP000014900"/>
    </source>
</evidence>
<organism evidence="2 3">
    <name type="scientific">Serratia plymuthica S13</name>
    <dbReference type="NCBI Taxonomy" id="1348660"/>
    <lineage>
        <taxon>Bacteria</taxon>
        <taxon>Pseudomonadati</taxon>
        <taxon>Pseudomonadota</taxon>
        <taxon>Gammaproteobacteria</taxon>
        <taxon>Enterobacterales</taxon>
        <taxon>Yersiniaceae</taxon>
        <taxon>Serratia</taxon>
    </lineage>
</organism>
<sequence>MSYPAVRHSIRDDDADTQNNDWRGADALKR</sequence>